<name>A0AAC8YG54_9ACTN</name>
<feature type="compositionally biased region" description="Pro residues" evidence="1">
    <location>
        <begin position="680"/>
        <end position="689"/>
    </location>
</feature>
<dbReference type="InterPro" id="IPR011990">
    <property type="entry name" value="TPR-like_helical_dom_sf"/>
</dbReference>
<evidence type="ECO:0000256" key="2">
    <source>
        <dbReference type="SAM" id="Phobius"/>
    </source>
</evidence>
<dbReference type="CDD" id="cd00118">
    <property type="entry name" value="LysM"/>
    <property type="match status" value="2"/>
</dbReference>
<dbReference type="Pfam" id="PF01476">
    <property type="entry name" value="LysM"/>
    <property type="match status" value="2"/>
</dbReference>
<feature type="region of interest" description="Disordered" evidence="1">
    <location>
        <begin position="125"/>
        <end position="173"/>
    </location>
</feature>
<sequence>MSAARRILTSLAATALLVILVIGSPVALLAWGRLGELRRLPGALTGPDDGSLLLGLLTLVGWAAWLVFTLAVALEAVNLAAGLPGLPGLPGRRRFRIPGLRPVQGIAAGLLVASLALLAPVSRGSSPPTSAVAVASPVVTPDHARESGRDVEATSDQARQDTRSSAVSASGDGVDHIVTPADSLWSLARQRYGDPTQWRRIAAANPGIDPSALPVGQVIRLPGDSRTVVPADEGDSSPTGRRSSSPAEAAATTVTVARGDTLSELARTHLGDPDRWPEIYRLNREKIADPDEIDVGWTFRLPAGPVSQGRAAAPLPAPHVPRGLPAAPVSPDDSVPPGTVSPSGPVAPDPTTDAPSPTAAPSPTQTGTDAPVPVPGADHPADDPADGRSEALRTALAGMSLFLAGAVSGALVAGRRSQLFARPVGRRVPRLEEDPATLRAALAAAADEESGSRDPDDLPVATVVLGDDGDAPVLLDLAETDGWLGVSGDPGDVEAMIAGIALSLTCTRWSQGLDVTVAGAGLAWLGGTGRDDVRLADDREMSRAVDALLAGPRVVPEELPPVERVIVADTVPDRIPDPLQLRRAGVVLVSPAAGADDPPAEAEDPPSLVRIESPESARLGARHFTPQLVGAPVRRGVVTLVEATGSERTDPAPWWDQAGRRIDHPARAPVDDPGTESPPAGQPWTPPSTPRADEEADVSHITVADAPVLRVLGTVELIGARGERPPKAVRQCLEYCAWILAHPGSGSAQMGAALMVSEPTRRSNTSRLRRWLGRDDAGKAYLPDAYDGEIRMSDAVGTDWEKAQVMLVGGVNRTPDRSLRAVLDLVRGAPLADAAPGQWHWAEEWRTEMVQTIRDVGVELARRARASGDLRTARFALDRALVCCPEDEELMCEKIRIAHLAGDHSEVERLVFVLTRLARRLGVDLAEETVVLLQEVMEGRPRARVV</sequence>
<dbReference type="InterPro" id="IPR036779">
    <property type="entry name" value="LysM_dom_sf"/>
</dbReference>
<dbReference type="InterPro" id="IPR018392">
    <property type="entry name" value="LysM"/>
</dbReference>
<feature type="compositionally biased region" description="Low complexity" evidence="1">
    <location>
        <begin position="125"/>
        <end position="141"/>
    </location>
</feature>
<dbReference type="Proteomes" id="UP000075221">
    <property type="component" value="Chromosome"/>
</dbReference>
<feature type="region of interest" description="Disordered" evidence="1">
    <location>
        <begin position="664"/>
        <end position="696"/>
    </location>
</feature>
<reference evidence="5 7" key="1">
    <citation type="journal article" date="2016" name="Plant Dis.">
        <title>Improved production of propionic acid using genome shuffling.</title>
        <authorList>
            <person name="Luna-Flores C.H."/>
            <person name="Palfreyman R.W."/>
            <person name="Kromer J.O."/>
            <person name="Nielsen L.K."/>
            <person name="Marcellin E."/>
        </authorList>
    </citation>
    <scope>NUCLEOTIDE SEQUENCE [LARGE SCALE GENOMIC DNA]</scope>
    <source>
        <strain evidence="5 7">F3E8</strain>
    </source>
</reference>
<dbReference type="InterPro" id="IPR052196">
    <property type="entry name" value="Bact_Kbp"/>
</dbReference>
<evidence type="ECO:0000313" key="4">
    <source>
        <dbReference type="EMBL" id="AMS05824.1"/>
    </source>
</evidence>
<feature type="compositionally biased region" description="Low complexity" evidence="1">
    <location>
        <begin position="325"/>
        <end position="378"/>
    </location>
</feature>
<dbReference type="AlphaFoldDB" id="A0AAC8YG54"/>
<evidence type="ECO:0000259" key="3">
    <source>
        <dbReference type="PROSITE" id="PS51782"/>
    </source>
</evidence>
<evidence type="ECO:0000313" key="7">
    <source>
        <dbReference type="Proteomes" id="UP000178666"/>
    </source>
</evidence>
<feature type="compositionally biased region" description="Basic and acidic residues" evidence="1">
    <location>
        <begin position="142"/>
        <end position="162"/>
    </location>
</feature>
<feature type="transmembrane region" description="Helical" evidence="2">
    <location>
        <begin position="53"/>
        <end position="81"/>
    </location>
</feature>
<keyword evidence="2" id="KW-0472">Membrane</keyword>
<accession>A0AAC8YG54</accession>
<dbReference type="InterPro" id="IPR005158">
    <property type="entry name" value="BTAD"/>
</dbReference>
<dbReference type="Gene3D" id="1.25.40.10">
    <property type="entry name" value="Tetratricopeptide repeat domain"/>
    <property type="match status" value="1"/>
</dbReference>
<evidence type="ECO:0000313" key="5">
    <source>
        <dbReference type="EMBL" id="AOZ47290.1"/>
    </source>
</evidence>
<keyword evidence="2" id="KW-0812">Transmembrane</keyword>
<dbReference type="SMART" id="SM00257">
    <property type="entry name" value="LysM"/>
    <property type="match status" value="2"/>
</dbReference>
<dbReference type="Gene3D" id="3.10.350.10">
    <property type="entry name" value="LysM domain"/>
    <property type="match status" value="2"/>
</dbReference>
<dbReference type="PROSITE" id="PS51782">
    <property type="entry name" value="LYSM"/>
    <property type="match status" value="2"/>
</dbReference>
<evidence type="ECO:0000313" key="6">
    <source>
        <dbReference type="Proteomes" id="UP000075221"/>
    </source>
</evidence>
<dbReference type="EMBL" id="CP014352">
    <property type="protein sequence ID" value="AMS05824.1"/>
    <property type="molecule type" value="Genomic_DNA"/>
</dbReference>
<dbReference type="PANTHER" id="PTHR34700">
    <property type="entry name" value="POTASSIUM BINDING PROTEIN KBP"/>
    <property type="match status" value="1"/>
</dbReference>
<feature type="transmembrane region" description="Helical" evidence="2">
    <location>
        <begin position="102"/>
        <end position="121"/>
    </location>
</feature>
<feature type="domain" description="LysM" evidence="3">
    <location>
        <begin position="252"/>
        <end position="301"/>
    </location>
</feature>
<dbReference type="RefSeq" id="WP_062819827.1">
    <property type="nucleotide sequence ID" value="NZ_CP014352.1"/>
</dbReference>
<feature type="region of interest" description="Disordered" evidence="1">
    <location>
        <begin position="223"/>
        <end position="253"/>
    </location>
</feature>
<gene>
    <name evidence="5" type="ORF">A8L58_12050</name>
    <name evidence="4" type="ORF">AXH35_10610</name>
</gene>
<dbReference type="Proteomes" id="UP000178666">
    <property type="component" value="Chromosome"/>
</dbReference>
<keyword evidence="7" id="KW-1185">Reference proteome</keyword>
<dbReference type="SUPFAM" id="SSF48452">
    <property type="entry name" value="TPR-like"/>
    <property type="match status" value="1"/>
</dbReference>
<feature type="region of interest" description="Disordered" evidence="1">
    <location>
        <begin position="308"/>
        <end position="387"/>
    </location>
</feature>
<dbReference type="SMART" id="SM01043">
    <property type="entry name" value="BTAD"/>
    <property type="match status" value="1"/>
</dbReference>
<organism evidence="4 6">
    <name type="scientific">Acidipropionibacterium acidipropionici</name>
    <dbReference type="NCBI Taxonomy" id="1748"/>
    <lineage>
        <taxon>Bacteria</taxon>
        <taxon>Bacillati</taxon>
        <taxon>Actinomycetota</taxon>
        <taxon>Actinomycetes</taxon>
        <taxon>Propionibacteriales</taxon>
        <taxon>Propionibacteriaceae</taxon>
        <taxon>Acidipropionibacterium</taxon>
    </lineage>
</organism>
<evidence type="ECO:0000256" key="1">
    <source>
        <dbReference type="SAM" id="MobiDB-lite"/>
    </source>
</evidence>
<protein>
    <recommendedName>
        <fullName evidence="3">LysM domain-containing protein</fullName>
    </recommendedName>
</protein>
<dbReference type="EMBL" id="CP015970">
    <property type="protein sequence ID" value="AOZ47290.1"/>
    <property type="molecule type" value="Genomic_DNA"/>
</dbReference>
<keyword evidence="2" id="KW-1133">Transmembrane helix</keyword>
<proteinExistence type="predicted"/>
<feature type="domain" description="LysM" evidence="3">
    <location>
        <begin position="174"/>
        <end position="221"/>
    </location>
</feature>
<feature type="compositionally biased region" description="Low complexity" evidence="1">
    <location>
        <begin position="241"/>
        <end position="253"/>
    </location>
</feature>
<dbReference type="PANTHER" id="PTHR34700:SF4">
    <property type="entry name" value="PHAGE-LIKE ELEMENT PBSX PROTEIN XKDP"/>
    <property type="match status" value="1"/>
</dbReference>
<reference evidence="4 6" key="2">
    <citation type="submission" date="2016-02" db="EMBL/GenBank/DDBJ databases">
        <title>Complete Genome Sequence of Propionibacterium acidipropionici ATCC 55737.</title>
        <authorList>
            <person name="Luna Flores C.H."/>
            <person name="Nielsen L.K."/>
            <person name="Marcellin E."/>
        </authorList>
    </citation>
    <scope>NUCLEOTIDE SEQUENCE [LARGE SCALE GENOMIC DNA]</scope>
    <source>
        <strain evidence="4 6">ATCC 55737</strain>
    </source>
</reference>